<evidence type="ECO:0000256" key="1">
    <source>
        <dbReference type="SAM" id="MobiDB-lite"/>
    </source>
</evidence>
<gene>
    <name evidence="2" type="ORF">V5N11_032352</name>
</gene>
<evidence type="ECO:0000313" key="3">
    <source>
        <dbReference type="Proteomes" id="UP001558713"/>
    </source>
</evidence>
<keyword evidence="3" id="KW-1185">Reference proteome</keyword>
<organism evidence="2 3">
    <name type="scientific">Cardamine amara subsp. amara</name>
    <dbReference type="NCBI Taxonomy" id="228776"/>
    <lineage>
        <taxon>Eukaryota</taxon>
        <taxon>Viridiplantae</taxon>
        <taxon>Streptophyta</taxon>
        <taxon>Embryophyta</taxon>
        <taxon>Tracheophyta</taxon>
        <taxon>Spermatophyta</taxon>
        <taxon>Magnoliopsida</taxon>
        <taxon>eudicotyledons</taxon>
        <taxon>Gunneridae</taxon>
        <taxon>Pentapetalae</taxon>
        <taxon>rosids</taxon>
        <taxon>malvids</taxon>
        <taxon>Brassicales</taxon>
        <taxon>Brassicaceae</taxon>
        <taxon>Cardamineae</taxon>
        <taxon>Cardamine</taxon>
    </lineage>
</organism>
<name>A0ABD1BR73_CARAN</name>
<feature type="region of interest" description="Disordered" evidence="1">
    <location>
        <begin position="319"/>
        <end position="348"/>
    </location>
</feature>
<comment type="caution">
    <text evidence="2">The sequence shown here is derived from an EMBL/GenBank/DDBJ whole genome shotgun (WGS) entry which is preliminary data.</text>
</comment>
<dbReference type="EMBL" id="JBANAX010000173">
    <property type="protein sequence ID" value="KAL1219705.1"/>
    <property type="molecule type" value="Genomic_DNA"/>
</dbReference>
<reference evidence="2 3" key="1">
    <citation type="submission" date="2024-04" db="EMBL/GenBank/DDBJ databases">
        <title>Genome assembly C_amara_ONT_v2.</title>
        <authorList>
            <person name="Yant L."/>
            <person name="Moore C."/>
            <person name="Slenker M."/>
        </authorList>
    </citation>
    <scope>NUCLEOTIDE SEQUENCE [LARGE SCALE GENOMIC DNA]</scope>
    <source>
        <tissue evidence="2">Leaf</tissue>
    </source>
</reference>
<dbReference type="Pfam" id="PF03004">
    <property type="entry name" value="Transposase_24"/>
    <property type="match status" value="1"/>
</dbReference>
<dbReference type="InterPro" id="IPR004252">
    <property type="entry name" value="Probable_transposase_24"/>
</dbReference>
<feature type="compositionally biased region" description="Low complexity" evidence="1">
    <location>
        <begin position="328"/>
        <end position="338"/>
    </location>
</feature>
<accession>A0ABD1BR73</accession>
<proteinExistence type="predicted"/>
<protein>
    <submittedName>
        <fullName evidence="2">Transposase-like protein</fullName>
    </submittedName>
</protein>
<sequence>MEDLLVQPGRDGLPKLDPNRPPNTFWFGVDSKVGRSVSDTIKSYFTEAHPNWSFTPLHIRKTWFKCFAQKWRWDIGINERVKAQFNDKAMKRLGGTVSDWKEKWQFKGDDAKPPYLTDEVWQGIVRYWVDPHSVTVATTCSSSRLSRDADRHLPTPHTSGETPFVGRRLQLANGGPLPSLAKLFEETHKTKSGAFVDARSERIVNDVNAKIVERQTQLSQHSQDGTPVELSTVEKDTIYIEVAPRKKGRILGMGSVHNVPIASSSYAPRAEEDPIQLRTQLEVSEQTMREKFDSLDSLFDILAVGNPQFAQALEARRASFREPSQQTAEPAAKPAAEPNIFDSIDLDS</sequence>
<dbReference type="Proteomes" id="UP001558713">
    <property type="component" value="Unassembled WGS sequence"/>
</dbReference>
<evidence type="ECO:0000313" key="2">
    <source>
        <dbReference type="EMBL" id="KAL1219705.1"/>
    </source>
</evidence>
<dbReference type="AlphaFoldDB" id="A0ABD1BR73"/>